<name>A0ABU3Q2H9_9SPHN</name>
<feature type="domain" description="AMP-binding enzyme C-terminal" evidence="6">
    <location>
        <begin position="443"/>
        <end position="517"/>
    </location>
</feature>
<dbReference type="PROSITE" id="PS00455">
    <property type="entry name" value="AMP_BINDING"/>
    <property type="match status" value="1"/>
</dbReference>
<dbReference type="InterPro" id="IPR042099">
    <property type="entry name" value="ANL_N_sf"/>
</dbReference>
<dbReference type="Pfam" id="PF00501">
    <property type="entry name" value="AMP-binding"/>
    <property type="match status" value="1"/>
</dbReference>
<dbReference type="EMBL" id="JAVUPU010000001">
    <property type="protein sequence ID" value="MDT9597522.1"/>
    <property type="molecule type" value="Genomic_DNA"/>
</dbReference>
<evidence type="ECO:0000256" key="2">
    <source>
        <dbReference type="ARBA" id="ARBA00022598"/>
    </source>
</evidence>
<dbReference type="InterPro" id="IPR020845">
    <property type="entry name" value="AMP-binding_CS"/>
</dbReference>
<dbReference type="PANTHER" id="PTHR43859">
    <property type="entry name" value="ACYL-ACTIVATING ENZYME"/>
    <property type="match status" value="1"/>
</dbReference>
<dbReference type="Gene3D" id="3.30.300.30">
    <property type="match status" value="1"/>
</dbReference>
<feature type="domain" description="AMP-dependent synthetase/ligase" evidence="5">
    <location>
        <begin position="26"/>
        <end position="394"/>
    </location>
</feature>
<dbReference type="InterPro" id="IPR000873">
    <property type="entry name" value="AMP-dep_synth/lig_dom"/>
</dbReference>
<accession>A0ABU3Q2H9</accession>
<comment type="similarity">
    <text evidence="1">Belongs to the ATP-dependent AMP-binding enzyme family.</text>
</comment>
<dbReference type="RefSeq" id="WP_315722820.1">
    <property type="nucleotide sequence ID" value="NZ_JAVUPU010000001.1"/>
</dbReference>
<dbReference type="Gene3D" id="3.40.50.12780">
    <property type="entry name" value="N-terminal domain of ligase-like"/>
    <property type="match status" value="1"/>
</dbReference>
<evidence type="ECO:0000313" key="8">
    <source>
        <dbReference type="Proteomes" id="UP001259572"/>
    </source>
</evidence>
<keyword evidence="2 7" id="KW-0436">Ligase</keyword>
<dbReference type="CDD" id="cd12119">
    <property type="entry name" value="ttLC_FACS_AlkK_like"/>
    <property type="match status" value="1"/>
</dbReference>
<dbReference type="Pfam" id="PF13193">
    <property type="entry name" value="AMP-binding_C"/>
    <property type="match status" value="1"/>
</dbReference>
<dbReference type="InterPro" id="IPR025110">
    <property type="entry name" value="AMP-bd_C"/>
</dbReference>
<evidence type="ECO:0000256" key="3">
    <source>
        <dbReference type="ARBA" id="ARBA00022832"/>
    </source>
</evidence>
<dbReference type="GO" id="GO:0016874">
    <property type="term" value="F:ligase activity"/>
    <property type="evidence" value="ECO:0007669"/>
    <property type="project" value="UniProtKB-KW"/>
</dbReference>
<keyword evidence="3" id="KW-0276">Fatty acid metabolism</keyword>
<dbReference type="Proteomes" id="UP001259572">
    <property type="component" value="Unassembled WGS sequence"/>
</dbReference>
<gene>
    <name evidence="7" type="ORF">RQX22_00970</name>
</gene>
<evidence type="ECO:0000256" key="4">
    <source>
        <dbReference type="ARBA" id="ARBA00023098"/>
    </source>
</evidence>
<dbReference type="InterPro" id="IPR045851">
    <property type="entry name" value="AMP-bd_C_sf"/>
</dbReference>
<dbReference type="SUPFAM" id="SSF56801">
    <property type="entry name" value="Acetyl-CoA synthetase-like"/>
    <property type="match status" value="1"/>
</dbReference>
<protein>
    <submittedName>
        <fullName evidence="7">Long-chain fatty acid--CoA ligase</fullName>
    </submittedName>
</protein>
<dbReference type="PANTHER" id="PTHR43859:SF4">
    <property type="entry name" value="BUTANOATE--COA LIGASE AAE1-RELATED"/>
    <property type="match status" value="1"/>
</dbReference>
<evidence type="ECO:0000259" key="6">
    <source>
        <dbReference type="Pfam" id="PF13193"/>
    </source>
</evidence>
<proteinExistence type="inferred from homology"/>
<dbReference type="NCBIfam" id="NF004837">
    <property type="entry name" value="PRK06187.1"/>
    <property type="match status" value="1"/>
</dbReference>
<evidence type="ECO:0000256" key="1">
    <source>
        <dbReference type="ARBA" id="ARBA00006432"/>
    </source>
</evidence>
<keyword evidence="4" id="KW-0443">Lipid metabolism</keyword>
<evidence type="ECO:0000313" key="7">
    <source>
        <dbReference type="EMBL" id="MDT9597522.1"/>
    </source>
</evidence>
<organism evidence="7 8">
    <name type="scientific">Sphingosinicella rhizophila</name>
    <dbReference type="NCBI Taxonomy" id="3050082"/>
    <lineage>
        <taxon>Bacteria</taxon>
        <taxon>Pseudomonadati</taxon>
        <taxon>Pseudomonadota</taxon>
        <taxon>Alphaproteobacteria</taxon>
        <taxon>Sphingomonadales</taxon>
        <taxon>Sphingosinicellaceae</taxon>
        <taxon>Sphingosinicella</taxon>
    </lineage>
</organism>
<comment type="caution">
    <text evidence="7">The sequence shown here is derived from an EMBL/GenBank/DDBJ whole genome shotgun (WGS) entry which is preliminary data.</text>
</comment>
<reference evidence="7 8" key="1">
    <citation type="submission" date="2023-05" db="EMBL/GenBank/DDBJ databases">
        <authorList>
            <person name="Guo Y."/>
        </authorList>
    </citation>
    <scope>NUCLEOTIDE SEQUENCE [LARGE SCALE GENOMIC DNA]</scope>
    <source>
        <strain evidence="7 8">GR2756</strain>
    </source>
</reference>
<sequence length="534" mass="59968">MVGTLMLGAMQYWPLRVTRLLDYAEREHGEREIVSFWADGSTTRTDWGGIARDSRKLARALERLGMKKGDRVATLAMNHSRHLVCWYGTIGMGGIVHTVNPRLFEEQLVYIMNHAEDRVLFYDSSFRSLVEKLRPKLPTIEHFICFDPAEGEGFETLIADEEDVYNWVDGDEREPCMLCYTSGTTGNPKGVLYEHRSSILHALAGLQTDVFGLSRRAIVLPIVPMFHAAAWGLPFAAPIAGCKVVFTADYTPEVIHKLLLQEGVTHTAAVPTVWLGLMRHVDEIKGDFGKLQLLVIGGAAAPRAMIDYFMKRGIRVCHAWGMTEMSPIGTTGALPHDWDELDYEQQLDLICRQGRIPFDVELRIVDDDGQLLPRDGKASGRLQTRGPWIVERYFKEDEKATDEEGWFDTGDVAILHPDGTLQITDRSKDVIKSGGEWISSIDLENAAVGCEGVAEAAAIGIHHPKWDERPLLLVVKAGGSEVTADEIRRHLEAHVAKWWLPDEIIFVDSLPHTATGKLLKTALRQQYRDYRFDS</sequence>
<evidence type="ECO:0000259" key="5">
    <source>
        <dbReference type="Pfam" id="PF00501"/>
    </source>
</evidence>
<keyword evidence="8" id="KW-1185">Reference proteome</keyword>